<keyword evidence="2" id="KW-1185">Reference proteome</keyword>
<organism evidence="2 3">
    <name type="scientific">Romanomermis culicivorax</name>
    <name type="common">Nematode worm</name>
    <dbReference type="NCBI Taxonomy" id="13658"/>
    <lineage>
        <taxon>Eukaryota</taxon>
        <taxon>Metazoa</taxon>
        <taxon>Ecdysozoa</taxon>
        <taxon>Nematoda</taxon>
        <taxon>Enoplea</taxon>
        <taxon>Dorylaimia</taxon>
        <taxon>Mermithida</taxon>
        <taxon>Mermithoidea</taxon>
        <taxon>Mermithidae</taxon>
        <taxon>Romanomermis</taxon>
    </lineage>
</organism>
<accession>A0A915LA20</accession>
<evidence type="ECO:0000256" key="1">
    <source>
        <dbReference type="SAM" id="Phobius"/>
    </source>
</evidence>
<evidence type="ECO:0000313" key="2">
    <source>
        <dbReference type="Proteomes" id="UP000887565"/>
    </source>
</evidence>
<sequence>RPFDDVARLALIQGAARRVSAVVETICDTGILADDFGDGEDGRWLILGGAKAILVLFTGFINTFCIEYRKILDEINVRSCSGKDAE</sequence>
<name>A0A915LA20_ROMCU</name>
<proteinExistence type="predicted"/>
<protein>
    <submittedName>
        <fullName evidence="3">Uncharacterized protein</fullName>
    </submittedName>
</protein>
<dbReference type="WBParaSite" id="nRc.2.0.1.t47914-RA">
    <property type="protein sequence ID" value="nRc.2.0.1.t47914-RA"/>
    <property type="gene ID" value="nRc.2.0.1.g47914"/>
</dbReference>
<keyword evidence="1" id="KW-0812">Transmembrane</keyword>
<dbReference type="AlphaFoldDB" id="A0A915LA20"/>
<dbReference type="Proteomes" id="UP000887565">
    <property type="component" value="Unplaced"/>
</dbReference>
<feature type="transmembrane region" description="Helical" evidence="1">
    <location>
        <begin position="44"/>
        <end position="66"/>
    </location>
</feature>
<evidence type="ECO:0000313" key="3">
    <source>
        <dbReference type="WBParaSite" id="nRc.2.0.1.t47914-RA"/>
    </source>
</evidence>
<reference evidence="3" key="1">
    <citation type="submission" date="2022-11" db="UniProtKB">
        <authorList>
            <consortium name="WormBaseParasite"/>
        </authorList>
    </citation>
    <scope>IDENTIFICATION</scope>
</reference>
<keyword evidence="1" id="KW-0472">Membrane</keyword>
<keyword evidence="1" id="KW-1133">Transmembrane helix</keyword>